<dbReference type="CDD" id="cd22529">
    <property type="entry name" value="KH-II_NusA_rpt2"/>
    <property type="match status" value="1"/>
</dbReference>
<dbReference type="InterPro" id="IPR036555">
    <property type="entry name" value="NusA_N_sf"/>
</dbReference>
<evidence type="ECO:0000256" key="2">
    <source>
        <dbReference type="ARBA" id="ARBA00022490"/>
    </source>
</evidence>
<evidence type="ECO:0000313" key="9">
    <source>
        <dbReference type="EMBL" id="PMP67727.1"/>
    </source>
</evidence>
<comment type="subcellular location">
    <subcellularLocation>
        <location evidence="7">Cytoplasm</location>
    </subcellularLocation>
</comment>
<dbReference type="InterPro" id="IPR009019">
    <property type="entry name" value="KH_sf_prok-type"/>
</dbReference>
<dbReference type="Proteomes" id="UP000237040">
    <property type="component" value="Unassembled WGS sequence"/>
</dbReference>
<reference evidence="9 10" key="1">
    <citation type="submission" date="2018-01" db="EMBL/GenBank/DDBJ databases">
        <title>Metagenomic assembled genomes from two thermal pools in the Uzon Caldera, Kamchatka, Russia.</title>
        <authorList>
            <person name="Wilkins L."/>
            <person name="Ettinger C."/>
        </authorList>
    </citation>
    <scope>NUCLEOTIDE SEQUENCE [LARGE SCALE GENOMIC DNA]</scope>
    <source>
        <strain evidence="9">ZAV-07</strain>
    </source>
</reference>
<organism evidence="9 10">
    <name type="scientific">Caldisericum exile</name>
    <dbReference type="NCBI Taxonomy" id="693075"/>
    <lineage>
        <taxon>Bacteria</taxon>
        <taxon>Pseudomonadati</taxon>
        <taxon>Caldisericota/Cryosericota group</taxon>
        <taxon>Caldisericota</taxon>
        <taxon>Caldisericia</taxon>
        <taxon>Caldisericales</taxon>
        <taxon>Caldisericaceae</taxon>
        <taxon>Caldisericum</taxon>
    </lineage>
</organism>
<gene>
    <name evidence="7 9" type="primary">nusA</name>
    <name evidence="9" type="ORF">C0189_02585</name>
</gene>
<dbReference type="Gene3D" id="3.30.300.20">
    <property type="match status" value="2"/>
</dbReference>
<keyword evidence="5 7" id="KW-0805">Transcription regulation</keyword>
<dbReference type="Gene3D" id="2.40.50.140">
    <property type="entry name" value="Nucleic acid-binding proteins"/>
    <property type="match status" value="1"/>
</dbReference>
<dbReference type="InterPro" id="IPR030842">
    <property type="entry name" value="TF_NusA_bacterial"/>
</dbReference>
<dbReference type="GO" id="GO:0005829">
    <property type="term" value="C:cytosol"/>
    <property type="evidence" value="ECO:0007669"/>
    <property type="project" value="TreeGrafter"/>
</dbReference>
<dbReference type="EMBL" id="PNIL01000037">
    <property type="protein sequence ID" value="PMP67727.1"/>
    <property type="molecule type" value="Genomic_DNA"/>
</dbReference>
<dbReference type="SUPFAM" id="SSF54814">
    <property type="entry name" value="Prokaryotic type KH domain (KH-domain type II)"/>
    <property type="match status" value="2"/>
</dbReference>
<comment type="function">
    <text evidence="7">Participates in both transcription termination and antitermination.</text>
</comment>
<dbReference type="GO" id="GO:0003700">
    <property type="term" value="F:DNA-binding transcription factor activity"/>
    <property type="evidence" value="ECO:0007669"/>
    <property type="project" value="InterPro"/>
</dbReference>
<dbReference type="SMART" id="SM00316">
    <property type="entry name" value="S1"/>
    <property type="match status" value="1"/>
</dbReference>
<keyword evidence="3 7" id="KW-0889">Transcription antitermination</keyword>
<name>A0A2J6WEQ7_9BACT</name>
<dbReference type="InterPro" id="IPR010213">
    <property type="entry name" value="TF_NusA"/>
</dbReference>
<dbReference type="InterPro" id="IPR013735">
    <property type="entry name" value="TF_NusA_N"/>
</dbReference>
<dbReference type="SUPFAM" id="SSF50249">
    <property type="entry name" value="Nucleic acid-binding proteins"/>
    <property type="match status" value="1"/>
</dbReference>
<dbReference type="Pfam" id="PF13184">
    <property type="entry name" value="KH_NusA_1st"/>
    <property type="match status" value="1"/>
</dbReference>
<dbReference type="InterPro" id="IPR015946">
    <property type="entry name" value="KH_dom-like_a/b"/>
</dbReference>
<proteinExistence type="inferred from homology"/>
<dbReference type="RefSeq" id="WP_416084995.1">
    <property type="nucleotide sequence ID" value="NZ_JBNARP010000008.1"/>
</dbReference>
<dbReference type="FunFam" id="3.30.300.20:FF:000002">
    <property type="entry name" value="Transcription termination/antitermination protein NusA"/>
    <property type="match status" value="1"/>
</dbReference>
<dbReference type="GO" id="GO:0031564">
    <property type="term" value="P:transcription antitermination"/>
    <property type="evidence" value="ECO:0007669"/>
    <property type="project" value="UniProtKB-UniRule"/>
</dbReference>
<evidence type="ECO:0000256" key="7">
    <source>
        <dbReference type="HAMAP-Rule" id="MF_00945"/>
    </source>
</evidence>
<evidence type="ECO:0000259" key="8">
    <source>
        <dbReference type="PROSITE" id="PS50126"/>
    </source>
</evidence>
<dbReference type="HAMAP" id="MF_00945_B">
    <property type="entry name" value="NusA_B"/>
    <property type="match status" value="1"/>
</dbReference>
<keyword evidence="2 7" id="KW-0963">Cytoplasm</keyword>
<dbReference type="GO" id="GO:0006353">
    <property type="term" value="P:DNA-templated transcription termination"/>
    <property type="evidence" value="ECO:0007669"/>
    <property type="project" value="UniProtKB-UniRule"/>
</dbReference>
<keyword evidence="1 7" id="KW-0806">Transcription termination</keyword>
<protein>
    <recommendedName>
        <fullName evidence="7">Transcription termination/antitermination protein NusA</fullName>
    </recommendedName>
</protein>
<dbReference type="InterPro" id="IPR012340">
    <property type="entry name" value="NA-bd_OB-fold"/>
</dbReference>
<dbReference type="AlphaFoldDB" id="A0A2J6WEQ7"/>
<dbReference type="InterPro" id="IPR025249">
    <property type="entry name" value="TF_NusA_KH_1st"/>
</dbReference>
<dbReference type="Gene3D" id="3.30.1480.10">
    <property type="entry name" value="NusA, N-terminal domain"/>
    <property type="match status" value="1"/>
</dbReference>
<evidence type="ECO:0000256" key="3">
    <source>
        <dbReference type="ARBA" id="ARBA00022814"/>
    </source>
</evidence>
<comment type="subunit">
    <text evidence="7">Monomer. Binds directly to the core enzyme of the DNA-dependent RNA polymerase and to nascent RNA.</text>
</comment>
<dbReference type="PROSITE" id="PS50126">
    <property type="entry name" value="S1"/>
    <property type="match status" value="1"/>
</dbReference>
<dbReference type="InterPro" id="IPR003029">
    <property type="entry name" value="S1_domain"/>
</dbReference>
<keyword evidence="6 7" id="KW-0804">Transcription</keyword>
<keyword evidence="4 7" id="KW-0694">RNA-binding</keyword>
<dbReference type="CDD" id="cd02134">
    <property type="entry name" value="KH-II_NusA_rpt1"/>
    <property type="match status" value="1"/>
</dbReference>
<comment type="similarity">
    <text evidence="7">Belongs to the NusA family.</text>
</comment>
<evidence type="ECO:0000256" key="1">
    <source>
        <dbReference type="ARBA" id="ARBA00022472"/>
    </source>
</evidence>
<dbReference type="Pfam" id="PF26594">
    <property type="entry name" value="KH_NusA_2nd"/>
    <property type="match status" value="1"/>
</dbReference>
<dbReference type="Pfam" id="PF08529">
    <property type="entry name" value="NusA_N"/>
    <property type="match status" value="1"/>
</dbReference>
<dbReference type="NCBIfam" id="TIGR01953">
    <property type="entry name" value="NusA"/>
    <property type="match status" value="1"/>
</dbReference>
<sequence length="352" mass="39355">MIDIETLRNIEKEEGIPKEEIIEIIIESIKEAYKKHFGEENSVVKVNLAKGEIRLYAEKTIVEHVMNPLAEISPKEALNFTDNPKVGEKVLIEIPIKMLSSSAVMAARQVFMQRIAERRKEHLVNLFANKQGTIVKGRVTRIKGRGSIGISLEEGMQTVEGILPIEEQIPNEHLIRGKEYDVYVKEVRIGDRNPLIVLSRADPNFLAKLLEREVPEISQKIVEIKGIVRVPGERAKVAVLSKDLHVDPVGACIGPKGTRINSVSKSLNFEKIDIIRYSPNPEVFIANSLSPAEVKKVEIIPNTKEANVYVEKKEAPVAMGKDGVNVALASKLTGYNIHLVELEEGEVNEERK</sequence>
<dbReference type="PANTHER" id="PTHR22648">
    <property type="entry name" value="TRANSCRIPTION TERMINATION FACTOR NUSA"/>
    <property type="match status" value="1"/>
</dbReference>
<dbReference type="GO" id="GO:0003723">
    <property type="term" value="F:RNA binding"/>
    <property type="evidence" value="ECO:0007669"/>
    <property type="project" value="UniProtKB-UniRule"/>
</dbReference>
<evidence type="ECO:0000256" key="5">
    <source>
        <dbReference type="ARBA" id="ARBA00023015"/>
    </source>
</evidence>
<dbReference type="InterPro" id="IPR058582">
    <property type="entry name" value="KH_NusA_2nd"/>
</dbReference>
<dbReference type="PANTHER" id="PTHR22648:SF0">
    <property type="entry name" value="TRANSCRIPTION TERMINATION_ANTITERMINATION PROTEIN NUSA"/>
    <property type="match status" value="1"/>
</dbReference>
<evidence type="ECO:0000256" key="4">
    <source>
        <dbReference type="ARBA" id="ARBA00022884"/>
    </source>
</evidence>
<comment type="caution">
    <text evidence="9">The sequence shown here is derived from an EMBL/GenBank/DDBJ whole genome shotgun (WGS) entry which is preliminary data.</text>
</comment>
<dbReference type="SUPFAM" id="SSF69705">
    <property type="entry name" value="Transcription factor NusA, N-terminal domain"/>
    <property type="match status" value="1"/>
</dbReference>
<feature type="domain" description="S1 motif" evidence="8">
    <location>
        <begin position="132"/>
        <end position="201"/>
    </location>
</feature>
<evidence type="ECO:0000256" key="6">
    <source>
        <dbReference type="ARBA" id="ARBA00023163"/>
    </source>
</evidence>
<evidence type="ECO:0000313" key="10">
    <source>
        <dbReference type="Proteomes" id="UP000237040"/>
    </source>
</evidence>
<accession>A0A2J6WEQ7</accession>